<dbReference type="OrthoDB" id="1422241at2759"/>
<protein>
    <recommendedName>
        <fullName evidence="3">Retrotransposon gag domain-containing protein</fullName>
    </recommendedName>
</protein>
<evidence type="ECO:0000313" key="1">
    <source>
        <dbReference type="EMBL" id="RDX98822.1"/>
    </source>
</evidence>
<sequence length="249" mass="28292">MSAITLRSDKELPQQCNIARFVDVVEVQPPLPSIVQPLQPPIITANKLQAKQNERLLQDLEKLGDFYEHLVKHSTLRFLLKKPPKDMALKLSNLDIFHTYLEIDRTFHRLVRSPRSSEVANSSSINNNDFASNYGVLIFDSANFDSNLANFDSNLGVCISKFSLDNMANNNRTLKELATSNFGLIHLLPKLHGLVGEDPHKYLKEFHIVCSTIRPHGTPEDYIKMKTFPFSLDGAAKNWLYLQPTLFNT</sequence>
<comment type="caution">
    <text evidence="1">The sequence shown here is derived from an EMBL/GenBank/DDBJ whole genome shotgun (WGS) entry which is preliminary data.</text>
</comment>
<dbReference type="AlphaFoldDB" id="A0A371H7P4"/>
<accession>A0A371H7P4</accession>
<evidence type="ECO:0000313" key="2">
    <source>
        <dbReference type="Proteomes" id="UP000257109"/>
    </source>
</evidence>
<gene>
    <name evidence="1" type="ORF">CR513_18210</name>
</gene>
<name>A0A371H7P4_MUCPR</name>
<reference evidence="1" key="1">
    <citation type="submission" date="2018-05" db="EMBL/GenBank/DDBJ databases">
        <title>Draft genome of Mucuna pruriens seed.</title>
        <authorList>
            <person name="Nnadi N.E."/>
            <person name="Vos R."/>
            <person name="Hasami M.H."/>
            <person name="Devisetty U.K."/>
            <person name="Aguiy J.C."/>
        </authorList>
    </citation>
    <scope>NUCLEOTIDE SEQUENCE [LARGE SCALE GENOMIC DNA]</scope>
    <source>
        <strain evidence="1">JCA_2017</strain>
    </source>
</reference>
<organism evidence="1 2">
    <name type="scientific">Mucuna pruriens</name>
    <name type="common">Velvet bean</name>
    <name type="synonym">Dolichos pruriens</name>
    <dbReference type="NCBI Taxonomy" id="157652"/>
    <lineage>
        <taxon>Eukaryota</taxon>
        <taxon>Viridiplantae</taxon>
        <taxon>Streptophyta</taxon>
        <taxon>Embryophyta</taxon>
        <taxon>Tracheophyta</taxon>
        <taxon>Spermatophyta</taxon>
        <taxon>Magnoliopsida</taxon>
        <taxon>eudicotyledons</taxon>
        <taxon>Gunneridae</taxon>
        <taxon>Pentapetalae</taxon>
        <taxon>rosids</taxon>
        <taxon>fabids</taxon>
        <taxon>Fabales</taxon>
        <taxon>Fabaceae</taxon>
        <taxon>Papilionoideae</taxon>
        <taxon>50 kb inversion clade</taxon>
        <taxon>NPAAA clade</taxon>
        <taxon>indigoferoid/millettioid clade</taxon>
        <taxon>Phaseoleae</taxon>
        <taxon>Mucuna</taxon>
    </lineage>
</organism>
<dbReference type="Proteomes" id="UP000257109">
    <property type="component" value="Unassembled WGS sequence"/>
</dbReference>
<dbReference type="EMBL" id="QJKJ01003367">
    <property type="protein sequence ID" value="RDX98822.1"/>
    <property type="molecule type" value="Genomic_DNA"/>
</dbReference>
<feature type="non-terminal residue" evidence="1">
    <location>
        <position position="1"/>
    </location>
</feature>
<keyword evidence="2" id="KW-1185">Reference proteome</keyword>
<proteinExistence type="predicted"/>
<evidence type="ECO:0008006" key="3">
    <source>
        <dbReference type="Google" id="ProtNLM"/>
    </source>
</evidence>